<evidence type="ECO:0000256" key="5">
    <source>
        <dbReference type="ARBA" id="ARBA00023136"/>
    </source>
</evidence>
<evidence type="ECO:0000256" key="4">
    <source>
        <dbReference type="ARBA" id="ARBA00022989"/>
    </source>
</evidence>
<evidence type="ECO:0000256" key="3">
    <source>
        <dbReference type="ARBA" id="ARBA00022692"/>
    </source>
</evidence>
<comment type="subcellular location">
    <subcellularLocation>
        <location evidence="1">Cell membrane</location>
        <topology evidence="1">Single-pass type II membrane protein</topology>
    </subcellularLocation>
</comment>
<keyword evidence="3" id="KW-0812">Transmembrane</keyword>
<evidence type="ECO:0000313" key="10">
    <source>
        <dbReference type="EMBL" id="MDO6672334.1"/>
    </source>
</evidence>
<dbReference type="InterPro" id="IPR011990">
    <property type="entry name" value="TPR-like_helical_dom_sf"/>
</dbReference>
<dbReference type="PANTHER" id="PTHR38035">
    <property type="entry name" value="UPF0070 PROTEIN YFGM"/>
    <property type="match status" value="1"/>
</dbReference>
<dbReference type="GO" id="GO:0005886">
    <property type="term" value="C:plasma membrane"/>
    <property type="evidence" value="ECO:0007669"/>
    <property type="project" value="UniProtKB-SubCell"/>
</dbReference>
<sequence>MAEELRSEEEQLEAIKRWWSENGKSLIAGVVLAGAGVFAFKAWQNYDASQSEAASVRYQQLISLVSQPKLEDAGVKQARTLIGELESEHGDSLYTQMAHLLDASMSVKANDLDAAATALQSVIDNSDDSYLQGLASLRLARINVERGDNDAALALLKSPPAPLAAQAAAVRGDALAAQDKRDEAIAAYQQASTLSQESGQPVYGLDLKLADLAAESSS</sequence>
<organism evidence="10 11">
    <name type="scientific">Cobetia amphilecti</name>
    <dbReference type="NCBI Taxonomy" id="1055104"/>
    <lineage>
        <taxon>Bacteria</taxon>
        <taxon>Pseudomonadati</taxon>
        <taxon>Pseudomonadota</taxon>
        <taxon>Gammaproteobacteria</taxon>
        <taxon>Oceanospirillales</taxon>
        <taxon>Halomonadaceae</taxon>
        <taxon>Cobetia</taxon>
    </lineage>
</organism>
<dbReference type="RefSeq" id="WP_043333808.1">
    <property type="nucleotide sequence ID" value="NZ_CP084115.1"/>
</dbReference>
<reference evidence="10" key="1">
    <citation type="submission" date="2023-07" db="EMBL/GenBank/DDBJ databases">
        <title>Genome content predicts the carbon catabolic preferences of heterotrophic bacteria.</title>
        <authorList>
            <person name="Gralka M."/>
        </authorList>
    </citation>
    <scope>NUCLEOTIDE SEQUENCE</scope>
    <source>
        <strain evidence="10">C2R13</strain>
    </source>
</reference>
<name>A0AAP4TXX3_9GAMM</name>
<accession>A0AAP4TXX3</accession>
<dbReference type="Proteomes" id="UP001170481">
    <property type="component" value="Unassembled WGS sequence"/>
</dbReference>
<comment type="similarity">
    <text evidence="7">Belongs to the YfgM family.</text>
</comment>
<evidence type="ECO:0000256" key="8">
    <source>
        <dbReference type="ARBA" id="ARBA00024235"/>
    </source>
</evidence>
<dbReference type="PIRSF" id="PIRSF006170">
    <property type="entry name" value="YfgM"/>
    <property type="match status" value="1"/>
</dbReference>
<dbReference type="Pfam" id="PF09976">
    <property type="entry name" value="TPR_21"/>
    <property type="match status" value="1"/>
</dbReference>
<dbReference type="PANTHER" id="PTHR38035:SF1">
    <property type="entry name" value="ANCILLARY SECYEG TRANSLOCON SUBUNIT"/>
    <property type="match status" value="1"/>
</dbReference>
<keyword evidence="5" id="KW-0472">Membrane</keyword>
<evidence type="ECO:0000313" key="11">
    <source>
        <dbReference type="Proteomes" id="UP001170481"/>
    </source>
</evidence>
<evidence type="ECO:0000256" key="6">
    <source>
        <dbReference type="ARBA" id="ARBA00023186"/>
    </source>
</evidence>
<keyword evidence="4" id="KW-1133">Transmembrane helix</keyword>
<keyword evidence="6" id="KW-0143">Chaperone</keyword>
<evidence type="ECO:0000259" key="9">
    <source>
        <dbReference type="Pfam" id="PF09976"/>
    </source>
</evidence>
<dbReference type="EMBL" id="JAUORK010000010">
    <property type="protein sequence ID" value="MDO6672334.1"/>
    <property type="molecule type" value="Genomic_DNA"/>
</dbReference>
<dbReference type="InterPro" id="IPR026039">
    <property type="entry name" value="YfgM"/>
</dbReference>
<comment type="caution">
    <text evidence="10">The sequence shown here is derived from an EMBL/GenBank/DDBJ whole genome shotgun (WGS) entry which is preliminary data.</text>
</comment>
<dbReference type="Gene3D" id="1.25.40.10">
    <property type="entry name" value="Tetratricopeptide repeat domain"/>
    <property type="match status" value="1"/>
</dbReference>
<dbReference type="SUPFAM" id="SSF48452">
    <property type="entry name" value="TPR-like"/>
    <property type="match status" value="1"/>
</dbReference>
<proteinExistence type="inferred from homology"/>
<evidence type="ECO:0000256" key="2">
    <source>
        <dbReference type="ARBA" id="ARBA00022475"/>
    </source>
</evidence>
<protein>
    <recommendedName>
        <fullName evidence="8">Ancillary SecYEG translocon subunit</fullName>
    </recommendedName>
</protein>
<evidence type="ECO:0000256" key="1">
    <source>
        <dbReference type="ARBA" id="ARBA00004401"/>
    </source>
</evidence>
<feature type="domain" description="Ancillary SecYEG translocon subunit/Cell division coordinator CpoB TPR" evidence="9">
    <location>
        <begin position="16"/>
        <end position="213"/>
    </location>
</feature>
<gene>
    <name evidence="10" type="ORF">Q4535_09405</name>
</gene>
<dbReference type="GO" id="GO:0044877">
    <property type="term" value="F:protein-containing complex binding"/>
    <property type="evidence" value="ECO:0007669"/>
    <property type="project" value="InterPro"/>
</dbReference>
<evidence type="ECO:0000256" key="7">
    <source>
        <dbReference type="ARBA" id="ARBA00024197"/>
    </source>
</evidence>
<keyword evidence="2" id="KW-1003">Cell membrane</keyword>
<dbReference type="InterPro" id="IPR018704">
    <property type="entry name" value="SecYEG/CpoB_TPR"/>
</dbReference>
<dbReference type="AlphaFoldDB" id="A0AAP4TXX3"/>